<dbReference type="InParanoid" id="K5WZA7"/>
<reference evidence="1 2" key="1">
    <citation type="journal article" date="2012" name="BMC Genomics">
        <title>Comparative genomics of the white-rot fungi, Phanerochaete carnosa and P. chrysosporium, to elucidate the genetic basis of the distinct wood types they colonize.</title>
        <authorList>
            <person name="Suzuki H."/>
            <person name="MacDonald J."/>
            <person name="Syed K."/>
            <person name="Salamov A."/>
            <person name="Hori C."/>
            <person name="Aerts A."/>
            <person name="Henrissat B."/>
            <person name="Wiebenga A."/>
            <person name="vanKuyk P.A."/>
            <person name="Barry K."/>
            <person name="Lindquist E."/>
            <person name="LaButti K."/>
            <person name="Lapidus A."/>
            <person name="Lucas S."/>
            <person name="Coutinho P."/>
            <person name="Gong Y."/>
            <person name="Samejima M."/>
            <person name="Mahadevan R."/>
            <person name="Abou-Zaid M."/>
            <person name="de Vries R.P."/>
            <person name="Igarashi K."/>
            <person name="Yadav J.S."/>
            <person name="Grigoriev I.V."/>
            <person name="Master E.R."/>
        </authorList>
    </citation>
    <scope>NUCLEOTIDE SEQUENCE [LARGE SCALE GENOMIC DNA]</scope>
    <source>
        <strain evidence="1 2">HHB-10118-sp</strain>
    </source>
</reference>
<accession>K5WZA7</accession>
<dbReference type="KEGG" id="pco:PHACADRAFT_58383"/>
<evidence type="ECO:0000313" key="1">
    <source>
        <dbReference type="EMBL" id="EKM55812.1"/>
    </source>
</evidence>
<dbReference type="GeneID" id="18920100"/>
<proteinExistence type="predicted"/>
<dbReference type="OrthoDB" id="3341102at2759"/>
<dbReference type="HOGENOM" id="CLU_046752_6_0_1"/>
<sequence>MDQLDMYILPHQQLTYYEKGARQVDAAGKEEKRAYTLCVASTAAGDILPFQQVWSGKTKASLPKTIAPSMAEAKELGFHFTFANSAKRTSHFSTKKTMKEWMIEVLELYISSVIKAQNLPRDQKAVLL</sequence>
<organism evidence="1 2">
    <name type="scientific">Phanerochaete carnosa (strain HHB-10118-sp)</name>
    <name type="common">White-rot fungus</name>
    <name type="synonym">Peniophora carnosa</name>
    <dbReference type="NCBI Taxonomy" id="650164"/>
    <lineage>
        <taxon>Eukaryota</taxon>
        <taxon>Fungi</taxon>
        <taxon>Dikarya</taxon>
        <taxon>Basidiomycota</taxon>
        <taxon>Agaricomycotina</taxon>
        <taxon>Agaricomycetes</taxon>
        <taxon>Polyporales</taxon>
        <taxon>Phanerochaetaceae</taxon>
        <taxon>Phanerochaete</taxon>
    </lineage>
</organism>
<evidence type="ECO:0000313" key="2">
    <source>
        <dbReference type="Proteomes" id="UP000008370"/>
    </source>
</evidence>
<dbReference type="AlphaFoldDB" id="K5WZA7"/>
<keyword evidence="2" id="KW-1185">Reference proteome</keyword>
<dbReference type="EMBL" id="JH930472">
    <property type="protein sequence ID" value="EKM55812.1"/>
    <property type="molecule type" value="Genomic_DNA"/>
</dbReference>
<name>K5WZA7_PHACS</name>
<gene>
    <name evidence="1" type="ORF">PHACADRAFT_58383</name>
</gene>
<dbReference type="RefSeq" id="XP_007396128.1">
    <property type="nucleotide sequence ID" value="XM_007396066.1"/>
</dbReference>
<evidence type="ECO:0008006" key="3">
    <source>
        <dbReference type="Google" id="ProtNLM"/>
    </source>
</evidence>
<protein>
    <recommendedName>
        <fullName evidence="3">DDE-1 domain-containing protein</fullName>
    </recommendedName>
</protein>
<feature type="non-terminal residue" evidence="1">
    <location>
        <position position="1"/>
    </location>
</feature>
<dbReference type="Proteomes" id="UP000008370">
    <property type="component" value="Unassembled WGS sequence"/>
</dbReference>